<name>A0ABW6SF84_9NOCA</name>
<evidence type="ECO:0000259" key="1">
    <source>
        <dbReference type="SMART" id="SM00860"/>
    </source>
</evidence>
<dbReference type="Gene3D" id="3.40.1580.10">
    <property type="entry name" value="SMI1/KNR4-like"/>
    <property type="match status" value="1"/>
</dbReference>
<organism evidence="2 3">
    <name type="scientific">Nocardia jiangxiensis</name>
    <dbReference type="NCBI Taxonomy" id="282685"/>
    <lineage>
        <taxon>Bacteria</taxon>
        <taxon>Bacillati</taxon>
        <taxon>Actinomycetota</taxon>
        <taxon>Actinomycetes</taxon>
        <taxon>Mycobacteriales</taxon>
        <taxon>Nocardiaceae</taxon>
        <taxon>Nocardia</taxon>
    </lineage>
</organism>
<proteinExistence type="predicted"/>
<dbReference type="SMART" id="SM00860">
    <property type="entry name" value="SMI1_KNR4"/>
    <property type="match status" value="1"/>
</dbReference>
<accession>A0ABW6SF84</accession>
<dbReference type="Proteomes" id="UP001601992">
    <property type="component" value="Unassembled WGS sequence"/>
</dbReference>
<dbReference type="RefSeq" id="WP_051193679.1">
    <property type="nucleotide sequence ID" value="NZ_JBIAQY010000034.1"/>
</dbReference>
<feature type="domain" description="Knr4/Smi1-like" evidence="1">
    <location>
        <begin position="26"/>
        <end position="154"/>
    </location>
</feature>
<protein>
    <submittedName>
        <fullName evidence="2">SMI1/KNR4 family protein</fullName>
    </submittedName>
</protein>
<keyword evidence="3" id="KW-1185">Reference proteome</keyword>
<dbReference type="SUPFAM" id="SSF160631">
    <property type="entry name" value="SMI1/KNR4-like"/>
    <property type="match status" value="1"/>
</dbReference>
<gene>
    <name evidence="2" type="ORF">ACFYXQ_45350</name>
</gene>
<dbReference type="InterPro" id="IPR018958">
    <property type="entry name" value="Knr4/Smi1-like_dom"/>
</dbReference>
<evidence type="ECO:0000313" key="2">
    <source>
        <dbReference type="EMBL" id="MFF3574987.1"/>
    </source>
</evidence>
<dbReference type="Pfam" id="PF09346">
    <property type="entry name" value="SMI1_KNR4"/>
    <property type="match status" value="1"/>
</dbReference>
<comment type="caution">
    <text evidence="2">The sequence shown here is derived from an EMBL/GenBank/DDBJ whole genome shotgun (WGS) entry which is preliminary data.</text>
</comment>
<dbReference type="InterPro" id="IPR037883">
    <property type="entry name" value="Knr4/Smi1-like_sf"/>
</dbReference>
<sequence>MSPPVTVPEWREFLTGPGTEWPGTQPAGEDVVRAAEQRLGVTLPPSYRNFLLVSDGWAEMPTNAGTLRRVDAIGWYPEADPEMWSAWFSGMDFPELESELRRCVLISTASNQGDFWVLSADHIGADGEWRAYEWWAGDGGDLLPHDSFGALLLSARDEWLAKAEAQA</sequence>
<evidence type="ECO:0000313" key="3">
    <source>
        <dbReference type="Proteomes" id="UP001601992"/>
    </source>
</evidence>
<reference evidence="2 3" key="1">
    <citation type="submission" date="2024-10" db="EMBL/GenBank/DDBJ databases">
        <title>The Natural Products Discovery Center: Release of the First 8490 Sequenced Strains for Exploring Actinobacteria Biosynthetic Diversity.</title>
        <authorList>
            <person name="Kalkreuter E."/>
            <person name="Kautsar S.A."/>
            <person name="Yang D."/>
            <person name="Bader C.D."/>
            <person name="Teijaro C.N."/>
            <person name="Fluegel L."/>
            <person name="Davis C.M."/>
            <person name="Simpson J.R."/>
            <person name="Lauterbach L."/>
            <person name="Steele A.D."/>
            <person name="Gui C."/>
            <person name="Meng S."/>
            <person name="Li G."/>
            <person name="Viehrig K."/>
            <person name="Ye F."/>
            <person name="Su P."/>
            <person name="Kiefer A.F."/>
            <person name="Nichols A."/>
            <person name="Cepeda A.J."/>
            <person name="Yan W."/>
            <person name="Fan B."/>
            <person name="Jiang Y."/>
            <person name="Adhikari A."/>
            <person name="Zheng C.-J."/>
            <person name="Schuster L."/>
            <person name="Cowan T.M."/>
            <person name="Smanski M.J."/>
            <person name="Chevrette M.G."/>
            <person name="De Carvalho L.P.S."/>
            <person name="Shen B."/>
        </authorList>
    </citation>
    <scope>NUCLEOTIDE SEQUENCE [LARGE SCALE GENOMIC DNA]</scope>
    <source>
        <strain evidence="2 3">NPDC002593</strain>
    </source>
</reference>
<dbReference type="EMBL" id="JBIAQY010000034">
    <property type="protein sequence ID" value="MFF3574987.1"/>
    <property type="molecule type" value="Genomic_DNA"/>
</dbReference>